<gene>
    <name evidence="1" type="ORF">SAMN02745134_00003</name>
</gene>
<organism evidence="1 2">
    <name type="scientific">Clostridium acidisoli DSM 12555</name>
    <dbReference type="NCBI Taxonomy" id="1121291"/>
    <lineage>
        <taxon>Bacteria</taxon>
        <taxon>Bacillati</taxon>
        <taxon>Bacillota</taxon>
        <taxon>Clostridia</taxon>
        <taxon>Eubacteriales</taxon>
        <taxon>Clostridiaceae</taxon>
        <taxon>Clostridium</taxon>
    </lineage>
</organism>
<reference evidence="1 2" key="1">
    <citation type="submission" date="2017-04" db="EMBL/GenBank/DDBJ databases">
        <authorList>
            <person name="Afonso C.L."/>
            <person name="Miller P.J."/>
            <person name="Scott M.A."/>
            <person name="Spackman E."/>
            <person name="Goraichik I."/>
            <person name="Dimitrov K.M."/>
            <person name="Suarez D.L."/>
            <person name="Swayne D.E."/>
        </authorList>
    </citation>
    <scope>NUCLEOTIDE SEQUENCE [LARGE SCALE GENOMIC DNA]</scope>
    <source>
        <strain evidence="1 2">DSM 12555</strain>
    </source>
</reference>
<keyword evidence="2" id="KW-1185">Reference proteome</keyword>
<dbReference type="OrthoDB" id="114026at2"/>
<evidence type="ECO:0000313" key="2">
    <source>
        <dbReference type="Proteomes" id="UP000192468"/>
    </source>
</evidence>
<dbReference type="EMBL" id="FWXH01000002">
    <property type="protein sequence ID" value="SMC15984.1"/>
    <property type="molecule type" value="Genomic_DNA"/>
</dbReference>
<dbReference type="InterPro" id="IPR009706">
    <property type="entry name" value="DUF1287"/>
</dbReference>
<evidence type="ECO:0000313" key="1">
    <source>
        <dbReference type="EMBL" id="SMC15984.1"/>
    </source>
</evidence>
<dbReference type="STRING" id="1121291.SAMN02745134_00003"/>
<proteinExistence type="predicted"/>
<dbReference type="RefSeq" id="WP_084113236.1">
    <property type="nucleotide sequence ID" value="NZ_FWXH01000002.1"/>
</dbReference>
<name>A0A1W1WWI3_9CLOT</name>
<protein>
    <recommendedName>
        <fullName evidence="3">DUF1287 domain-containing protein</fullName>
    </recommendedName>
</protein>
<dbReference type="Pfam" id="PF06940">
    <property type="entry name" value="DUF1287"/>
    <property type="match status" value="1"/>
</dbReference>
<sequence>MKKIFIFIICVFVIAITSLLCYKNLFDEDPLSFIKPKVEIDNVRCASDKNKNGIDDLDDIVVGARQETVNKTKYKDAYYVGGYPPNNEGVCTDVIWRALKYAGYDLKTAVDTDIKQNPKDYSESVKTPDPNIDFRRVKNLKIFFKKYALSLTTEVIPNDKKNLFHWQRGDIVVLDNQEHIGIISDKRRRDGVPYVIHNSYPSARESDSLLIWYKQNRIVAHFRFPK</sequence>
<dbReference type="AlphaFoldDB" id="A0A1W1WWI3"/>
<evidence type="ECO:0008006" key="3">
    <source>
        <dbReference type="Google" id="ProtNLM"/>
    </source>
</evidence>
<accession>A0A1W1WWI3</accession>
<dbReference type="Proteomes" id="UP000192468">
    <property type="component" value="Unassembled WGS sequence"/>
</dbReference>